<keyword evidence="10" id="KW-0539">Nucleus</keyword>
<keyword evidence="8" id="KW-0238">DNA-binding</keyword>
<feature type="domain" description="C2H2-type" evidence="13">
    <location>
        <begin position="1084"/>
        <end position="1111"/>
    </location>
</feature>
<dbReference type="FunFam" id="3.30.160.60:FF:001064">
    <property type="entry name" value="Zinc finger protein 425"/>
    <property type="match status" value="1"/>
</dbReference>
<comment type="similarity">
    <text evidence="2">Belongs to the krueppel C2H2-type zinc-finger protein family.</text>
</comment>
<protein>
    <submittedName>
        <fullName evidence="14">Zinc finger protein 208-like</fullName>
    </submittedName>
</protein>
<feature type="domain" description="C2H2-type" evidence="13">
    <location>
        <begin position="972"/>
        <end position="999"/>
    </location>
</feature>
<feature type="domain" description="C2H2-type" evidence="13">
    <location>
        <begin position="1168"/>
        <end position="1196"/>
    </location>
</feature>
<dbReference type="GO" id="GO:0000978">
    <property type="term" value="F:RNA polymerase II cis-regulatory region sequence-specific DNA binding"/>
    <property type="evidence" value="ECO:0007669"/>
    <property type="project" value="TreeGrafter"/>
</dbReference>
<dbReference type="Proteomes" id="UP001205998">
    <property type="component" value="Unassembled WGS sequence"/>
</dbReference>
<keyword evidence="6" id="KW-0862">Zinc</keyword>
<accession>A0AAD5AKK3</accession>
<dbReference type="InterPro" id="IPR029400">
    <property type="entry name" value="TINF2_N"/>
</dbReference>
<feature type="region of interest" description="Disordered" evidence="12">
    <location>
        <begin position="568"/>
        <end position="588"/>
    </location>
</feature>
<feature type="domain" description="C2H2-type" evidence="13">
    <location>
        <begin position="1056"/>
        <end position="1083"/>
    </location>
</feature>
<dbReference type="PROSITE" id="PS00028">
    <property type="entry name" value="ZINC_FINGER_C2H2_1"/>
    <property type="match status" value="11"/>
</dbReference>
<feature type="domain" description="C2H2-type" evidence="13">
    <location>
        <begin position="1140"/>
        <end position="1167"/>
    </location>
</feature>
<dbReference type="PANTHER" id="PTHR24393">
    <property type="entry name" value="ZINC FINGER PROTEIN"/>
    <property type="match status" value="1"/>
</dbReference>
<keyword evidence="15" id="KW-1185">Reference proteome</keyword>
<evidence type="ECO:0000256" key="2">
    <source>
        <dbReference type="ARBA" id="ARBA00006991"/>
    </source>
</evidence>
<keyword evidence="3" id="KW-0479">Metal-binding</keyword>
<dbReference type="PANTHER" id="PTHR24393:SF5">
    <property type="entry name" value="HISTONE-LYSINE N-METHYLTRANSFERASE PRDM16"/>
    <property type="match status" value="1"/>
</dbReference>
<feature type="domain" description="C2H2-type" evidence="13">
    <location>
        <begin position="859"/>
        <end position="886"/>
    </location>
</feature>
<dbReference type="InterPro" id="IPR036236">
    <property type="entry name" value="Znf_C2H2_sf"/>
</dbReference>
<sequence>MNRIKMQAREEGSALFLRSLLSPLRLLSAAMWHMIQQEAVLHYGMLEEVVSLITDTVPDLLSYRQKAQLTMGLRAKKPLSRATYKTEQLSPLRLLSAAMWHMIQQEAVLHYGMLEEVVSLITDTVPDLLSYRQKAQLTMGLRAKLVLELCEMGSPADPDSIQAHLQRIETLVALHKEMKSGDPQVEESGANFVALMQILMKDPAERSIFFKDVYPSQYGEKFNTALQKLMRWFLSRLENAFPQPTIEEAAHLLNTTPTVMEECVQSLSQPEQIKNVLKYQREVSLEMKETTQLCSPSPDDCILNFLGRPQLVQTPSDTHSEPVLEYVPPYCQEVQVESLVITQYIQNELETSISEENNDGVQYDAEETKQCDPVDTTNSAESAYEDIDSLHLHTVGIALNERSEKQDLVEVGVVAMETVDGGGSKEKKEMAKNSKETIDLVKLYTLKEPFGKLDKLDLCDRQFSKNFNPEPPKRNRGRPKKNPQNKTTCKKKQEEKVAVPCSSVNKPSGLKNGVSSIVAVSKKNTLVKGESGKYACSLCSFQDPEEIQLHHHIFVHHPEEYKKICEAEDGKDPQEDKSTPHEIQISPANKVRSYRGVPVCKTCPTCNKTFTRSSDMRRHQVSHTVDRPFICWNCGKTFRYTFDLRRHQQCAHKDYVVVYQRSSEATEDGSVEIKVDDSRVVPQDLHNCSENAECLSSGSVISAGSEIQPDSMTSTERPDVSDVSEPTHGFRSVQVNSPSRRHLRSPSANHPHKCSQCGKGFKYSYNLKKHEDVCEGKRQHAGSAQCLFKEQESDTSEHGTSVSAAPTLQEKICLNKQEQQETAAQFDSFLTHGQCEKKCKDTCSLIAHKQVCTSTERYFKCIKCDALFKTVLDIQKHAHIHWGEDQLQCSHCGKYCLSQSDLARHKLVHEQENKHPCTLCSETLERLDSLREHYHSVHDFRGPYQCSKCDKTHPDLKAIVKHIKTHSEERPFQCSHCSKSFKQRSALTVHAKIHSGDKPFLCEECGKCFTSNISLQRHSVSHKTERPYSCPQCKNCFKTSYALHSHLLKHTTGARVSCEVCGKMFFRASALHRHHRTHTGERPYSCLKCGKTFLTKGEVAKHMRYHTGERPFRCTLCSKTFTQTCYLSVHMRIHTGERPYTCSICNRAFICNTHLKRHTLVHTQERPFKCDCGKAFNQAHSLKVHNRTPCQLREKSI</sequence>
<keyword evidence="9" id="KW-0804">Transcription</keyword>
<evidence type="ECO:0000256" key="12">
    <source>
        <dbReference type="SAM" id="MobiDB-lite"/>
    </source>
</evidence>
<keyword evidence="7" id="KW-0805">Transcription regulation</keyword>
<evidence type="ECO:0000256" key="1">
    <source>
        <dbReference type="ARBA" id="ARBA00004123"/>
    </source>
</evidence>
<dbReference type="Pfam" id="PF14973">
    <property type="entry name" value="TINF2_N"/>
    <property type="match status" value="2"/>
</dbReference>
<dbReference type="InterPro" id="IPR013087">
    <property type="entry name" value="Znf_C2H2_type"/>
</dbReference>
<comment type="subcellular location">
    <subcellularLocation>
        <location evidence="1">Nucleus</location>
    </subcellularLocation>
</comment>
<dbReference type="FunFam" id="3.30.160.60:FF:000100">
    <property type="entry name" value="Zinc finger 45-like"/>
    <property type="match status" value="1"/>
</dbReference>
<organism evidence="14 15">
    <name type="scientific">Silurus asotus</name>
    <name type="common">Amur catfish</name>
    <name type="synonym">Parasilurus asotus</name>
    <dbReference type="NCBI Taxonomy" id="30991"/>
    <lineage>
        <taxon>Eukaryota</taxon>
        <taxon>Metazoa</taxon>
        <taxon>Chordata</taxon>
        <taxon>Craniata</taxon>
        <taxon>Vertebrata</taxon>
        <taxon>Euteleostomi</taxon>
        <taxon>Actinopterygii</taxon>
        <taxon>Neopterygii</taxon>
        <taxon>Teleostei</taxon>
        <taxon>Ostariophysi</taxon>
        <taxon>Siluriformes</taxon>
        <taxon>Siluridae</taxon>
        <taxon>Silurus</taxon>
    </lineage>
</organism>
<feature type="domain" description="C2H2-type" evidence="13">
    <location>
        <begin position="752"/>
        <end position="779"/>
    </location>
</feature>
<feature type="domain" description="C2H2-type" evidence="13">
    <location>
        <begin position="601"/>
        <end position="628"/>
    </location>
</feature>
<feature type="compositionally biased region" description="Basic residues" evidence="12">
    <location>
        <begin position="474"/>
        <end position="483"/>
    </location>
</feature>
<gene>
    <name evidence="14" type="ORF">C0J50_22424</name>
</gene>
<feature type="region of interest" description="Disordered" evidence="12">
    <location>
        <begin position="464"/>
        <end position="494"/>
    </location>
</feature>
<keyword evidence="5 11" id="KW-0863">Zinc-finger</keyword>
<feature type="domain" description="C2H2-type" evidence="13">
    <location>
        <begin position="1000"/>
        <end position="1027"/>
    </location>
</feature>
<dbReference type="Pfam" id="PF00096">
    <property type="entry name" value="zf-C2H2"/>
    <property type="match status" value="7"/>
</dbReference>
<evidence type="ECO:0000313" key="14">
    <source>
        <dbReference type="EMBL" id="KAI5617835.1"/>
    </source>
</evidence>
<name>A0AAD5AKK3_SILAS</name>
<evidence type="ECO:0000313" key="15">
    <source>
        <dbReference type="Proteomes" id="UP001205998"/>
    </source>
</evidence>
<evidence type="ECO:0000256" key="8">
    <source>
        <dbReference type="ARBA" id="ARBA00023125"/>
    </source>
</evidence>
<dbReference type="Gene3D" id="3.30.160.60">
    <property type="entry name" value="Classic Zinc Finger"/>
    <property type="match status" value="13"/>
</dbReference>
<feature type="domain" description="C2H2-type" evidence="13">
    <location>
        <begin position="944"/>
        <end position="971"/>
    </location>
</feature>
<evidence type="ECO:0000256" key="11">
    <source>
        <dbReference type="PROSITE-ProRule" id="PRU00042"/>
    </source>
</evidence>
<dbReference type="SUPFAM" id="SSF57667">
    <property type="entry name" value="beta-beta-alpha zinc fingers"/>
    <property type="match status" value="9"/>
</dbReference>
<evidence type="ECO:0000259" key="13">
    <source>
        <dbReference type="PROSITE" id="PS50157"/>
    </source>
</evidence>
<dbReference type="FunFam" id="3.30.160.60:FF:000710">
    <property type="entry name" value="Zinc finger protein 768"/>
    <property type="match status" value="1"/>
</dbReference>
<feature type="domain" description="C2H2-type" evidence="13">
    <location>
        <begin position="915"/>
        <end position="943"/>
    </location>
</feature>
<comment type="caution">
    <text evidence="14">The sequence shown here is derived from an EMBL/GenBank/DDBJ whole genome shotgun (WGS) entry which is preliminary data.</text>
</comment>
<dbReference type="FunFam" id="3.30.160.60:FF:000744">
    <property type="entry name" value="zinc finger E-box-binding homeobox 1"/>
    <property type="match status" value="1"/>
</dbReference>
<dbReference type="AlphaFoldDB" id="A0AAD5AKK3"/>
<dbReference type="FunFam" id="3.30.160.60:FF:000446">
    <property type="entry name" value="Zinc finger protein"/>
    <property type="match status" value="2"/>
</dbReference>
<evidence type="ECO:0000256" key="6">
    <source>
        <dbReference type="ARBA" id="ARBA00022833"/>
    </source>
</evidence>
<evidence type="ECO:0000256" key="3">
    <source>
        <dbReference type="ARBA" id="ARBA00022723"/>
    </source>
</evidence>
<feature type="domain" description="C2H2-type" evidence="13">
    <location>
        <begin position="1112"/>
        <end position="1139"/>
    </location>
</feature>
<feature type="compositionally biased region" description="Basic and acidic residues" evidence="12">
    <location>
        <begin position="568"/>
        <end position="580"/>
    </location>
</feature>
<dbReference type="GO" id="GO:0008270">
    <property type="term" value="F:zinc ion binding"/>
    <property type="evidence" value="ECO:0007669"/>
    <property type="project" value="UniProtKB-KW"/>
</dbReference>
<dbReference type="FunFam" id="3.30.160.60:FF:001325">
    <property type="entry name" value="zinc finger protein 200"/>
    <property type="match status" value="1"/>
</dbReference>
<reference evidence="14" key="1">
    <citation type="submission" date="2018-07" db="EMBL/GenBank/DDBJ databases">
        <title>Comparative genomics of catfishes provides insights into carnivory and benthic adaptation.</title>
        <authorList>
            <person name="Zhang Y."/>
            <person name="Wang D."/>
            <person name="Peng Z."/>
            <person name="Zheng S."/>
            <person name="Shao F."/>
            <person name="Tao W."/>
        </authorList>
    </citation>
    <scope>NUCLEOTIDE SEQUENCE</scope>
    <source>
        <strain evidence="14">Chongqing</strain>
    </source>
</reference>
<dbReference type="GO" id="GO:0005634">
    <property type="term" value="C:nucleus"/>
    <property type="evidence" value="ECO:0007669"/>
    <property type="project" value="UniProtKB-SubCell"/>
</dbReference>
<feature type="domain" description="C2H2-type" evidence="13">
    <location>
        <begin position="1028"/>
        <end position="1051"/>
    </location>
</feature>
<evidence type="ECO:0000256" key="9">
    <source>
        <dbReference type="ARBA" id="ARBA00023163"/>
    </source>
</evidence>
<feature type="region of interest" description="Disordered" evidence="12">
    <location>
        <begin position="705"/>
        <end position="756"/>
    </location>
</feature>
<evidence type="ECO:0000256" key="5">
    <source>
        <dbReference type="ARBA" id="ARBA00022771"/>
    </source>
</evidence>
<dbReference type="PROSITE" id="PS50157">
    <property type="entry name" value="ZINC_FINGER_C2H2_2"/>
    <property type="match status" value="15"/>
</dbReference>
<keyword evidence="4" id="KW-0677">Repeat</keyword>
<feature type="domain" description="C2H2-type" evidence="13">
    <location>
        <begin position="629"/>
        <end position="652"/>
    </location>
</feature>
<dbReference type="SMART" id="SM00355">
    <property type="entry name" value="ZnF_C2H2"/>
    <property type="match status" value="15"/>
</dbReference>
<evidence type="ECO:0000256" key="7">
    <source>
        <dbReference type="ARBA" id="ARBA00023015"/>
    </source>
</evidence>
<dbReference type="CDD" id="cd11657">
    <property type="entry name" value="TIN2_N"/>
    <property type="match status" value="1"/>
</dbReference>
<dbReference type="GO" id="GO:0001228">
    <property type="term" value="F:DNA-binding transcription activator activity, RNA polymerase II-specific"/>
    <property type="evidence" value="ECO:0007669"/>
    <property type="project" value="TreeGrafter"/>
</dbReference>
<proteinExistence type="inferred from homology"/>
<feature type="domain" description="C2H2-type" evidence="13">
    <location>
        <begin position="887"/>
        <end position="914"/>
    </location>
</feature>
<dbReference type="EMBL" id="MU551697">
    <property type="protein sequence ID" value="KAI5617835.1"/>
    <property type="molecule type" value="Genomic_DNA"/>
</dbReference>
<evidence type="ECO:0000256" key="10">
    <source>
        <dbReference type="ARBA" id="ARBA00023242"/>
    </source>
</evidence>
<evidence type="ECO:0000256" key="4">
    <source>
        <dbReference type="ARBA" id="ARBA00022737"/>
    </source>
</evidence>
<dbReference type="FunFam" id="3.30.160.60:FF:000624">
    <property type="entry name" value="zinc finger protein 697"/>
    <property type="match status" value="1"/>
</dbReference>